<protein>
    <submittedName>
        <fullName evidence="2">Uncharacterized protein</fullName>
    </submittedName>
</protein>
<reference evidence="2" key="1">
    <citation type="submission" date="2022-11" db="UniProtKB">
        <authorList>
            <consortium name="WormBaseParasite"/>
        </authorList>
    </citation>
    <scope>IDENTIFICATION</scope>
</reference>
<evidence type="ECO:0000313" key="2">
    <source>
        <dbReference type="WBParaSite" id="ACRNAN_scaffold4743.g18609.t1"/>
    </source>
</evidence>
<accession>A0A914DZF9</accession>
<dbReference type="Proteomes" id="UP000887540">
    <property type="component" value="Unplaced"/>
</dbReference>
<keyword evidence="1" id="KW-1185">Reference proteome</keyword>
<sequence>MYLYDECRGDTNLMLYDNHNISRLSNPYYNAIESIFLLADCHFEGYTEANYRGFGVHRFKAGYFYLGQYRNTLASVQCYCLIRIQVQNPGSESVSGFRIRIGIHIQNQNPDQNPNPYSESIFRILISFGYLGF</sequence>
<organism evidence="1 2">
    <name type="scientific">Acrobeloides nanus</name>
    <dbReference type="NCBI Taxonomy" id="290746"/>
    <lineage>
        <taxon>Eukaryota</taxon>
        <taxon>Metazoa</taxon>
        <taxon>Ecdysozoa</taxon>
        <taxon>Nematoda</taxon>
        <taxon>Chromadorea</taxon>
        <taxon>Rhabditida</taxon>
        <taxon>Tylenchina</taxon>
        <taxon>Cephalobomorpha</taxon>
        <taxon>Cephaloboidea</taxon>
        <taxon>Cephalobidae</taxon>
        <taxon>Acrobeloides</taxon>
    </lineage>
</organism>
<dbReference type="WBParaSite" id="ACRNAN_scaffold4743.g18609.t1">
    <property type="protein sequence ID" value="ACRNAN_scaffold4743.g18609.t1"/>
    <property type="gene ID" value="ACRNAN_scaffold4743.g18609"/>
</dbReference>
<name>A0A914DZF9_9BILA</name>
<dbReference type="AlphaFoldDB" id="A0A914DZF9"/>
<evidence type="ECO:0000313" key="1">
    <source>
        <dbReference type="Proteomes" id="UP000887540"/>
    </source>
</evidence>
<proteinExistence type="predicted"/>